<dbReference type="InterPro" id="IPR014016">
    <property type="entry name" value="UvrD-like_ATP-bd"/>
</dbReference>
<organism evidence="6 7">
    <name type="scientific">Erythrobacter aureus</name>
    <dbReference type="NCBI Taxonomy" id="2182384"/>
    <lineage>
        <taxon>Bacteria</taxon>
        <taxon>Pseudomonadati</taxon>
        <taxon>Pseudomonadota</taxon>
        <taxon>Alphaproteobacteria</taxon>
        <taxon>Sphingomonadales</taxon>
        <taxon>Erythrobacteraceae</taxon>
        <taxon>Erythrobacter/Porphyrobacter group</taxon>
        <taxon>Erythrobacter</taxon>
    </lineage>
</organism>
<dbReference type="PANTHER" id="PTHR11070">
    <property type="entry name" value="UVRD / RECB / PCRA DNA HELICASE FAMILY MEMBER"/>
    <property type="match status" value="1"/>
</dbReference>
<feature type="domain" description="UvrD-like helicase ATP-binding" evidence="5">
    <location>
        <begin position="178"/>
        <end position="268"/>
    </location>
</feature>
<evidence type="ECO:0000256" key="2">
    <source>
        <dbReference type="ARBA" id="ARBA00022801"/>
    </source>
</evidence>
<accession>A0A345YJJ4</accession>
<evidence type="ECO:0000256" key="1">
    <source>
        <dbReference type="ARBA" id="ARBA00022741"/>
    </source>
</evidence>
<reference evidence="6 7" key="1">
    <citation type="submission" date="2018-07" db="EMBL/GenBank/DDBJ databases">
        <title>Genome sequence of Erythrobacter strain YH-07, an antagonistic bacterium isolated from Yellow Sea.</title>
        <authorList>
            <person name="Tang T."/>
            <person name="Liu Q."/>
            <person name="Sun X."/>
        </authorList>
    </citation>
    <scope>NUCLEOTIDE SEQUENCE [LARGE SCALE GENOMIC DNA]</scope>
    <source>
        <strain evidence="6 7">YH-07</strain>
        <plasmid evidence="6 7">unnamed</plasmid>
    </source>
</reference>
<dbReference type="GO" id="GO:0031297">
    <property type="term" value="P:replication fork processing"/>
    <property type="evidence" value="ECO:0007669"/>
    <property type="project" value="TreeGrafter"/>
</dbReference>
<gene>
    <name evidence="6" type="ORF">DVR09_16725</name>
</gene>
<keyword evidence="1" id="KW-0547">Nucleotide-binding</keyword>
<evidence type="ECO:0000256" key="3">
    <source>
        <dbReference type="ARBA" id="ARBA00022806"/>
    </source>
</evidence>
<keyword evidence="3 6" id="KW-0347">Helicase</keyword>
<name>A0A345YJJ4_9SPHN</name>
<dbReference type="GO" id="GO:0016787">
    <property type="term" value="F:hydrolase activity"/>
    <property type="evidence" value="ECO:0007669"/>
    <property type="project" value="UniProtKB-KW"/>
</dbReference>
<keyword evidence="4" id="KW-0067">ATP-binding</keyword>
<evidence type="ECO:0000256" key="4">
    <source>
        <dbReference type="ARBA" id="ARBA00022840"/>
    </source>
</evidence>
<dbReference type="InterPro" id="IPR027417">
    <property type="entry name" value="P-loop_NTPase"/>
</dbReference>
<evidence type="ECO:0000313" key="7">
    <source>
        <dbReference type="Proteomes" id="UP000254508"/>
    </source>
</evidence>
<dbReference type="SUPFAM" id="SSF52540">
    <property type="entry name" value="P-loop containing nucleoside triphosphate hydrolases"/>
    <property type="match status" value="1"/>
</dbReference>
<dbReference type="EMBL" id="CP031358">
    <property type="protein sequence ID" value="AXK44096.1"/>
    <property type="molecule type" value="Genomic_DNA"/>
</dbReference>
<dbReference type="KEGG" id="err:DVR09_16725"/>
<dbReference type="GO" id="GO:0000724">
    <property type="term" value="P:double-strand break repair via homologous recombination"/>
    <property type="evidence" value="ECO:0007669"/>
    <property type="project" value="TreeGrafter"/>
</dbReference>
<dbReference type="GO" id="GO:0043138">
    <property type="term" value="F:3'-5' DNA helicase activity"/>
    <property type="evidence" value="ECO:0007669"/>
    <property type="project" value="TreeGrafter"/>
</dbReference>
<keyword evidence="7" id="KW-1185">Reference proteome</keyword>
<proteinExistence type="predicted"/>
<keyword evidence="2" id="KW-0378">Hydrolase</keyword>
<dbReference type="OrthoDB" id="9810135at2"/>
<evidence type="ECO:0000259" key="5">
    <source>
        <dbReference type="Pfam" id="PF00580"/>
    </source>
</evidence>
<dbReference type="GO" id="GO:0005524">
    <property type="term" value="F:ATP binding"/>
    <property type="evidence" value="ECO:0007669"/>
    <property type="project" value="UniProtKB-KW"/>
</dbReference>
<dbReference type="Proteomes" id="UP000254508">
    <property type="component" value="Plasmid unnamed"/>
</dbReference>
<dbReference type="PANTHER" id="PTHR11070:SF30">
    <property type="entry name" value="F-BOX DNA HELICASE 1"/>
    <property type="match status" value="1"/>
</dbReference>
<dbReference type="Pfam" id="PF00580">
    <property type="entry name" value="UvrD-helicase"/>
    <property type="match status" value="1"/>
</dbReference>
<keyword evidence="6" id="KW-0614">Plasmid</keyword>
<dbReference type="InterPro" id="IPR000212">
    <property type="entry name" value="DNA_helicase_UvrD/REP"/>
</dbReference>
<dbReference type="GO" id="GO:0003677">
    <property type="term" value="F:DNA binding"/>
    <property type="evidence" value="ECO:0007669"/>
    <property type="project" value="InterPro"/>
</dbReference>
<dbReference type="Gene3D" id="3.40.50.300">
    <property type="entry name" value="P-loop containing nucleotide triphosphate hydrolases"/>
    <property type="match status" value="2"/>
</dbReference>
<evidence type="ECO:0000313" key="6">
    <source>
        <dbReference type="EMBL" id="AXK44096.1"/>
    </source>
</evidence>
<sequence>MLTAKPFDPQGLFPHNPWMGHALQENSGKIGVGGYPLTDEQLAIIRQPPTETRQWQAFAGCTKTTTAVEYTHAWPNHRALYLAFNASIAAEAKGKFPPHVQTQTAHSHAYQVLNMSRFRDRIVPRLRPNDIDACQHLLRPIGNMKPDAINRAVIKTMNNFLISADHQVKERHVMGVPIQTRGSVLSMFSAVIDAFMDIERGDLPITHDMYLKYFSLHRRISKEFDYLLVDEAQDLNPVLIDIVRRSELPAMIIGDPWQSIYAFRGAEQAMARMPGEVLPLSKSFRFGPDVAKVANEVLKRSLEKPTRPLRGNEEKKSVVQEYTGKLERRTTVLARTNFRLFEGLCSITVPFHVVGGIEEMTNQVEAGYALFKRRRPRVIDPLVSRFRTWEDCKDAAEYDDEPELTRLVKIIEQYTDSIPEILAGMRKLHTPNEDQARLVVSTAHKAKGREWPHVVVMDDFVSPTQLMAMLAKKKITAREYQQEVNLIYVTLTRAIETLSISDPLFEDIAVPAGVVVDL</sequence>
<dbReference type="AlphaFoldDB" id="A0A345YJJ4"/>
<protein>
    <submittedName>
        <fullName evidence="6">ATP-dependent helicase</fullName>
    </submittedName>
</protein>
<geneLocation type="plasmid" evidence="6 7">
    <name>unnamed</name>
</geneLocation>